<comment type="caution">
    <text evidence="1">The sequence shown here is derived from an EMBL/GenBank/DDBJ whole genome shotgun (WGS) entry which is preliminary data.</text>
</comment>
<keyword evidence="2" id="KW-1185">Reference proteome</keyword>
<organism evidence="1 2">
    <name type="scientific">Dovyalis caffra</name>
    <dbReference type="NCBI Taxonomy" id="77055"/>
    <lineage>
        <taxon>Eukaryota</taxon>
        <taxon>Viridiplantae</taxon>
        <taxon>Streptophyta</taxon>
        <taxon>Embryophyta</taxon>
        <taxon>Tracheophyta</taxon>
        <taxon>Spermatophyta</taxon>
        <taxon>Magnoliopsida</taxon>
        <taxon>eudicotyledons</taxon>
        <taxon>Gunneridae</taxon>
        <taxon>Pentapetalae</taxon>
        <taxon>rosids</taxon>
        <taxon>fabids</taxon>
        <taxon>Malpighiales</taxon>
        <taxon>Salicaceae</taxon>
        <taxon>Flacourtieae</taxon>
        <taxon>Dovyalis</taxon>
    </lineage>
</organism>
<dbReference type="AlphaFoldDB" id="A0AAV1RM83"/>
<reference evidence="1 2" key="1">
    <citation type="submission" date="2024-01" db="EMBL/GenBank/DDBJ databases">
        <authorList>
            <person name="Waweru B."/>
        </authorList>
    </citation>
    <scope>NUCLEOTIDE SEQUENCE [LARGE SCALE GENOMIC DNA]</scope>
</reference>
<accession>A0AAV1RM83</accession>
<evidence type="ECO:0000313" key="1">
    <source>
        <dbReference type="EMBL" id="CAK7336833.1"/>
    </source>
</evidence>
<dbReference type="Proteomes" id="UP001314170">
    <property type="component" value="Unassembled WGS sequence"/>
</dbReference>
<proteinExistence type="predicted"/>
<dbReference type="EMBL" id="CAWUPB010001009">
    <property type="protein sequence ID" value="CAK7336833.1"/>
    <property type="molecule type" value="Genomic_DNA"/>
</dbReference>
<gene>
    <name evidence="1" type="ORF">DCAF_LOCUS11855</name>
</gene>
<evidence type="ECO:0000313" key="2">
    <source>
        <dbReference type="Proteomes" id="UP001314170"/>
    </source>
</evidence>
<sequence>MEVSEVWPSGSRASSKAATSCELRRIDGPIDKFSVTLRQAIQHQFQMIAMPRQKNWSQNSSQEQQLEVVIVLTQTQHEGRTFHR</sequence>
<name>A0AAV1RM83_9ROSI</name>
<protein>
    <submittedName>
        <fullName evidence="1">Uncharacterized protein</fullName>
    </submittedName>
</protein>